<keyword evidence="7" id="KW-0813">Transport</keyword>
<feature type="transmembrane region" description="Helical" evidence="7">
    <location>
        <begin position="66"/>
        <end position="85"/>
    </location>
</feature>
<evidence type="ECO:0000256" key="1">
    <source>
        <dbReference type="ARBA" id="ARBA00004429"/>
    </source>
</evidence>
<dbReference type="InterPro" id="IPR010656">
    <property type="entry name" value="DctM"/>
</dbReference>
<dbReference type="GeneID" id="69281118"/>
<keyword evidence="9" id="KW-1185">Reference proteome</keyword>
<dbReference type="RefSeq" id="WP_041159080.1">
    <property type="nucleotide sequence ID" value="NZ_CBDIPO010000001.1"/>
</dbReference>
<gene>
    <name evidence="8" type="ORF">FX987_03618</name>
</gene>
<evidence type="ECO:0000256" key="4">
    <source>
        <dbReference type="ARBA" id="ARBA00022692"/>
    </source>
</evidence>
<feature type="transmembrane region" description="Helical" evidence="7">
    <location>
        <begin position="216"/>
        <end position="237"/>
    </location>
</feature>
<dbReference type="GO" id="GO:0005886">
    <property type="term" value="C:plasma membrane"/>
    <property type="evidence" value="ECO:0007669"/>
    <property type="project" value="UniProtKB-SubCell"/>
</dbReference>
<comment type="subcellular location">
    <subcellularLocation>
        <location evidence="1 7">Cell inner membrane</location>
        <topology evidence="1 7">Multi-pass membrane protein</topology>
    </subcellularLocation>
</comment>
<feature type="transmembrane region" description="Helical" evidence="7">
    <location>
        <begin position="270"/>
        <end position="295"/>
    </location>
</feature>
<dbReference type="AlphaFoldDB" id="A0A653YWG7"/>
<feature type="transmembrane region" description="Helical" evidence="7">
    <location>
        <begin position="357"/>
        <end position="378"/>
    </location>
</feature>
<feature type="transmembrane region" description="Helical" evidence="7">
    <location>
        <begin position="141"/>
        <end position="161"/>
    </location>
</feature>
<accession>A0A653YWG7</accession>
<feature type="transmembrane region" description="Helical" evidence="7">
    <location>
        <begin position="398"/>
        <end position="422"/>
    </location>
</feature>
<evidence type="ECO:0000256" key="7">
    <source>
        <dbReference type="RuleBase" id="RU369079"/>
    </source>
</evidence>
<evidence type="ECO:0000313" key="8">
    <source>
        <dbReference type="EMBL" id="QKS25822.1"/>
    </source>
</evidence>
<comment type="caution">
    <text evidence="7">Lacks conserved residue(s) required for the propagation of feature annotation.</text>
</comment>
<dbReference type="PANTHER" id="PTHR33362:SF5">
    <property type="entry name" value="C4-DICARBOXYLATE TRAP TRANSPORTER LARGE PERMEASE PROTEIN DCTM"/>
    <property type="match status" value="1"/>
</dbReference>
<name>A0A653YWG7_9GAMM</name>
<reference evidence="8 9" key="1">
    <citation type="submission" date="2019-12" db="EMBL/GenBank/DDBJ databases">
        <title>Genome sequencing and assembly of endphytes of Porphyra tenera.</title>
        <authorList>
            <person name="Park J.M."/>
            <person name="Shin R."/>
            <person name="Jo S.H."/>
        </authorList>
    </citation>
    <scope>NUCLEOTIDE SEQUENCE [LARGE SCALE GENOMIC DNA]</scope>
    <source>
        <strain evidence="8 9">GPM3</strain>
    </source>
</reference>
<feature type="transmembrane region" description="Helical" evidence="7">
    <location>
        <begin position="7"/>
        <end position="34"/>
    </location>
</feature>
<dbReference type="InterPro" id="IPR004681">
    <property type="entry name" value="TRAP_DctM"/>
</dbReference>
<feature type="transmembrane region" description="Helical" evidence="7">
    <location>
        <begin position="173"/>
        <end position="195"/>
    </location>
</feature>
<keyword evidence="3 7" id="KW-0997">Cell inner membrane</keyword>
<keyword evidence="4 7" id="KW-0812">Transmembrane</keyword>
<keyword evidence="2" id="KW-1003">Cell membrane</keyword>
<proteinExistence type="inferred from homology"/>
<protein>
    <recommendedName>
        <fullName evidence="7">TRAP transporter large permease protein</fullName>
    </recommendedName>
</protein>
<sequence length="428" mass="44562">MVIALSFLFLFFLLIIGIPVAISLAISGALGIFLTNGIDVLLGILSASPGSALTTYELLTIPMFILMSEFMGVSGITGSLFSAIAKWTDKIQGGVGIAAVVTGAAFGAISGSSTAAAATLGKISTPAMQAEGYSPKMAGSIAAISGTIAMLIPPSVALIFYGLLSGVSISDLLIAGIVPGILVTLTIAITIKILIIRNPVASNNKTYSFREKLTALKVATPFLMLFSVVTGLIYTGIATPVESSALGALGALLLALKSGNLNAEAFKNAVINTCCISAMIGLIVVCAHVFGYFITMTGITRNLVNYVGLLDVSPYLILFFLVILYLVLGLFLDLISILILTIPVVLPVVVSLGFDPIWFGVIVILLAEIGIVTPPVGMNVFVVAKVANVPVEELFSGVIPYIVMLLGLIALLIAFPQIVLWLPSTAMY</sequence>
<dbReference type="NCBIfam" id="TIGR00786">
    <property type="entry name" value="dctM"/>
    <property type="match status" value="1"/>
</dbReference>
<feature type="transmembrane region" description="Helical" evidence="7">
    <location>
        <begin position="40"/>
        <end position="59"/>
    </location>
</feature>
<evidence type="ECO:0000256" key="6">
    <source>
        <dbReference type="ARBA" id="ARBA00023136"/>
    </source>
</evidence>
<comment type="subunit">
    <text evidence="7">The complex comprises the extracytoplasmic solute receptor protein and the two transmembrane proteins.</text>
</comment>
<dbReference type="PIRSF" id="PIRSF006066">
    <property type="entry name" value="HI0050"/>
    <property type="match status" value="1"/>
</dbReference>
<dbReference type="EMBL" id="CP054580">
    <property type="protein sequence ID" value="QKS25822.1"/>
    <property type="molecule type" value="Genomic_DNA"/>
</dbReference>
<evidence type="ECO:0000256" key="2">
    <source>
        <dbReference type="ARBA" id="ARBA00022475"/>
    </source>
</evidence>
<dbReference type="PANTHER" id="PTHR33362">
    <property type="entry name" value="SIALIC ACID TRAP TRANSPORTER PERMEASE PROTEIN SIAT-RELATED"/>
    <property type="match status" value="1"/>
</dbReference>
<evidence type="ECO:0000313" key="9">
    <source>
        <dbReference type="Proteomes" id="UP000509761"/>
    </source>
</evidence>
<comment type="similarity">
    <text evidence="7">Belongs to the TRAP transporter large permease family.</text>
</comment>
<evidence type="ECO:0000256" key="3">
    <source>
        <dbReference type="ARBA" id="ARBA00022519"/>
    </source>
</evidence>
<evidence type="ECO:0000256" key="5">
    <source>
        <dbReference type="ARBA" id="ARBA00022989"/>
    </source>
</evidence>
<dbReference type="GO" id="GO:0022857">
    <property type="term" value="F:transmembrane transporter activity"/>
    <property type="evidence" value="ECO:0007669"/>
    <property type="project" value="UniProtKB-UniRule"/>
</dbReference>
<keyword evidence="6 7" id="KW-0472">Membrane</keyword>
<dbReference type="Pfam" id="PF06808">
    <property type="entry name" value="DctM"/>
    <property type="match status" value="1"/>
</dbReference>
<comment type="function">
    <text evidence="7">Part of the tripartite ATP-independent periplasmic (TRAP) transport system.</text>
</comment>
<accession>A0A6N0Z1W2</accession>
<feature type="transmembrane region" description="Helical" evidence="7">
    <location>
        <begin position="97"/>
        <end position="120"/>
    </location>
</feature>
<organism evidence="8 9">
    <name type="scientific">Vreelandella titanicae</name>
    <dbReference type="NCBI Taxonomy" id="664683"/>
    <lineage>
        <taxon>Bacteria</taxon>
        <taxon>Pseudomonadati</taxon>
        <taxon>Pseudomonadota</taxon>
        <taxon>Gammaproteobacteria</taxon>
        <taxon>Oceanospirillales</taxon>
        <taxon>Halomonadaceae</taxon>
        <taxon>Vreelandella</taxon>
    </lineage>
</organism>
<dbReference type="Proteomes" id="UP000509761">
    <property type="component" value="Chromosome"/>
</dbReference>
<keyword evidence="5 7" id="KW-1133">Transmembrane helix</keyword>